<dbReference type="InterPro" id="IPR027463">
    <property type="entry name" value="AcrB_DN_DC_subdom"/>
</dbReference>
<dbReference type="PRINTS" id="PR00702">
    <property type="entry name" value="ACRIFLAVINRP"/>
</dbReference>
<dbReference type="Gene3D" id="3.30.70.1320">
    <property type="entry name" value="Multidrug efflux transporter AcrB pore domain like"/>
    <property type="match status" value="1"/>
</dbReference>
<evidence type="ECO:0000256" key="1">
    <source>
        <dbReference type="SAM" id="Phobius"/>
    </source>
</evidence>
<dbReference type="GO" id="GO:0042910">
    <property type="term" value="F:xenobiotic transmembrane transporter activity"/>
    <property type="evidence" value="ECO:0007669"/>
    <property type="project" value="TreeGrafter"/>
</dbReference>
<accession>A0A1T5KVV3</accession>
<dbReference type="PANTHER" id="PTHR32063">
    <property type="match status" value="1"/>
</dbReference>
<feature type="transmembrane region" description="Helical" evidence="1">
    <location>
        <begin position="990"/>
        <end position="1016"/>
    </location>
</feature>
<gene>
    <name evidence="2" type="ORF">SAMN06309945_2503</name>
</gene>
<feature type="transmembrane region" description="Helical" evidence="1">
    <location>
        <begin position="472"/>
        <end position="499"/>
    </location>
</feature>
<dbReference type="GO" id="GO:0005886">
    <property type="term" value="C:plasma membrane"/>
    <property type="evidence" value="ECO:0007669"/>
    <property type="project" value="TreeGrafter"/>
</dbReference>
<feature type="transmembrane region" description="Helical" evidence="1">
    <location>
        <begin position="336"/>
        <end position="355"/>
    </location>
</feature>
<keyword evidence="1" id="KW-0472">Membrane</keyword>
<dbReference type="Gene3D" id="3.30.70.1440">
    <property type="entry name" value="Multidrug efflux transporter AcrB pore domain"/>
    <property type="match status" value="1"/>
</dbReference>
<name>A0A1T5KVV3_9MICO</name>
<keyword evidence="3" id="KW-1185">Reference proteome</keyword>
<organism evidence="2 3">
    <name type="scientific">Okibacterium fritillariae</name>
    <dbReference type="NCBI Taxonomy" id="123320"/>
    <lineage>
        <taxon>Bacteria</taxon>
        <taxon>Bacillati</taxon>
        <taxon>Actinomycetota</taxon>
        <taxon>Actinomycetes</taxon>
        <taxon>Micrococcales</taxon>
        <taxon>Microbacteriaceae</taxon>
        <taxon>Okibacterium</taxon>
    </lineage>
</organism>
<dbReference type="Gene3D" id="3.30.2090.10">
    <property type="entry name" value="Multidrug efflux transporter AcrB TolC docking domain, DN and DC subdomains"/>
    <property type="match status" value="2"/>
</dbReference>
<feature type="transmembrane region" description="Helical" evidence="1">
    <location>
        <begin position="958"/>
        <end position="978"/>
    </location>
</feature>
<dbReference type="SUPFAM" id="SSF82693">
    <property type="entry name" value="Multidrug efflux transporter AcrB pore domain, PN1, PN2, PC1 and PC2 subdomains"/>
    <property type="match status" value="2"/>
</dbReference>
<evidence type="ECO:0000313" key="3">
    <source>
        <dbReference type="Proteomes" id="UP000190857"/>
    </source>
</evidence>
<feature type="transmembrane region" description="Helical" evidence="1">
    <location>
        <begin position="388"/>
        <end position="409"/>
    </location>
</feature>
<dbReference type="STRING" id="123320.SAMN06309945_2503"/>
<dbReference type="EMBL" id="FUZP01000003">
    <property type="protein sequence ID" value="SKC67358.1"/>
    <property type="molecule type" value="Genomic_DNA"/>
</dbReference>
<dbReference type="Proteomes" id="UP000190857">
    <property type="component" value="Unassembled WGS sequence"/>
</dbReference>
<protein>
    <submittedName>
        <fullName evidence="2">Hydrophobic/amphiphilic exporter-1, HAE1 family</fullName>
    </submittedName>
</protein>
<keyword evidence="1" id="KW-1133">Transmembrane helix</keyword>
<dbReference type="OrthoDB" id="3306666at2"/>
<feature type="transmembrane region" description="Helical" evidence="1">
    <location>
        <begin position="860"/>
        <end position="879"/>
    </location>
</feature>
<proteinExistence type="predicted"/>
<dbReference type="SUPFAM" id="SSF82714">
    <property type="entry name" value="Multidrug efflux transporter AcrB TolC docking domain, DN and DC subdomains"/>
    <property type="match status" value="2"/>
</dbReference>
<keyword evidence="1" id="KW-0812">Transmembrane</keyword>
<feature type="transmembrane region" description="Helical" evidence="1">
    <location>
        <begin position="886"/>
        <end position="908"/>
    </location>
</feature>
<dbReference type="AlphaFoldDB" id="A0A1T5KVV3"/>
<feature type="transmembrane region" description="Helical" evidence="1">
    <location>
        <begin position="914"/>
        <end position="937"/>
    </location>
</feature>
<dbReference type="SUPFAM" id="SSF82866">
    <property type="entry name" value="Multidrug efflux transporter AcrB transmembrane domain"/>
    <property type="match status" value="2"/>
</dbReference>
<dbReference type="Gene3D" id="1.20.1640.10">
    <property type="entry name" value="Multidrug efflux transporter AcrB transmembrane domain"/>
    <property type="match status" value="2"/>
</dbReference>
<dbReference type="Pfam" id="PF00873">
    <property type="entry name" value="ACR_tran"/>
    <property type="match status" value="1"/>
</dbReference>
<dbReference type="RefSeq" id="WP_079728545.1">
    <property type="nucleotide sequence ID" value="NZ_FUZP01000003.1"/>
</dbReference>
<dbReference type="PANTHER" id="PTHR32063:SF0">
    <property type="entry name" value="SWARMING MOTILITY PROTEIN SWRC"/>
    <property type="match status" value="1"/>
</dbReference>
<dbReference type="Gene3D" id="3.30.70.1430">
    <property type="entry name" value="Multidrug efflux transporter AcrB pore domain"/>
    <property type="match status" value="2"/>
</dbReference>
<feature type="transmembrane region" description="Helical" evidence="1">
    <location>
        <begin position="440"/>
        <end position="460"/>
    </location>
</feature>
<sequence>MYSLAALSLTNKALIALATAVVALFGSLALGALKQELVPNVQFPQIVIVTAYPGATPEVVDDDVSAPIEAAIRGVPGLESSSATSSTDQSVVTATFAYGTDLAAAEQKLGQAINRIALELPEDVDPQVVSGSIDDLPVMQIAVTSGGDPSALSTRIRQTALVDIEDVAGVREAQLVGQTRQRVTITPDSAELARRGLTTQAVTDALAANGKLLPAGDVSDRSKTFTVQTGSTLASVDDIAALPLVAEGSQRSRAVVTVGDVAAVALGDDPRTSISRVDGKPALTIAVTKLPSANTVEVSRAVRALLPGLTTAIGSDAALTVVFDQAPFIEQSIETLAIEGLLGLVFAVLVILLFLVDVRATIVTAISIPVSVLITFIGLQAGGYTLNVLTLGALTIALGRVVDDSIVVIENIKRHLADDVRPRHGAAERSRAILSGVREVAGAITASTLTTVAVFLPLAFVGNITGELFRPFALTVTIALLASLLVALTIVPVLAFWFLRAPAAAASESPADDLEHPSRLQKAYLPIIRWTMAHSVSTLLLSALVLVGTFALTPLMKSNFLGDTGQNVITITQTLDAGASLQAQDDAAALVEAELAGVEGVASVQLSIGSSGSALRDAFAGGSPGAVTYSITTDEGVDQEGLRVAVRQRLEGIHGVGSFEVAGSGWGGSSNIEVDVTAVTSDDLVAANAAIVAALADVDSVTQVVSNLSATRPYVGVQIDRRQAAAAGYTEAALGALVAQATRPTAAGSVEIGGSSLKVFVQSDRPAATEAELAALEIPTATGPVRLDTLATVGLVEGPASLTSAQGARTATVSGIPADDNIAAVSARVQSAIDGAALPAGASATLGGITASQGDAFGDMGLALLVAILIVYIVMVATFRSLRQPLLLLVSVPFAATGAIALQVVTGIPLGVPSLIGVLMLIGVVVTNAIVLVDHVNQYRARGMSVARAVELGSARRLRPILMTALATILALTPMALGVTGHGGFISQPLAIVVIGGLLSSTVLTLVVLPTLYALVEGAAQRRAETSS</sequence>
<reference evidence="2 3" key="1">
    <citation type="submission" date="2017-02" db="EMBL/GenBank/DDBJ databases">
        <authorList>
            <person name="Peterson S.W."/>
        </authorList>
    </citation>
    <scope>NUCLEOTIDE SEQUENCE [LARGE SCALE GENOMIC DNA]</scope>
    <source>
        <strain evidence="2 3">VKM Ac-2059</strain>
    </source>
</reference>
<evidence type="ECO:0000313" key="2">
    <source>
        <dbReference type="EMBL" id="SKC67358.1"/>
    </source>
</evidence>
<feature type="transmembrane region" description="Helical" evidence="1">
    <location>
        <begin position="527"/>
        <end position="552"/>
    </location>
</feature>
<dbReference type="InterPro" id="IPR001036">
    <property type="entry name" value="Acrflvin-R"/>
</dbReference>
<feature type="transmembrane region" description="Helical" evidence="1">
    <location>
        <begin position="362"/>
        <end position="382"/>
    </location>
</feature>